<reference evidence="2 3" key="1">
    <citation type="submission" date="2018-08" db="EMBL/GenBank/DDBJ databases">
        <authorList>
            <person name="Khan S.A."/>
        </authorList>
    </citation>
    <scope>NUCLEOTIDE SEQUENCE [LARGE SCALE GENOMIC DNA]</scope>
    <source>
        <strain evidence="2 3">GTF-13</strain>
    </source>
</reference>
<feature type="region of interest" description="Disordered" evidence="1">
    <location>
        <begin position="124"/>
        <end position="212"/>
    </location>
</feature>
<feature type="compositionally biased region" description="Low complexity" evidence="1">
    <location>
        <begin position="35"/>
        <end position="47"/>
    </location>
</feature>
<dbReference type="Proteomes" id="UP000280792">
    <property type="component" value="Unassembled WGS sequence"/>
</dbReference>
<feature type="region of interest" description="Disordered" evidence="1">
    <location>
        <begin position="1"/>
        <end position="73"/>
    </location>
</feature>
<feature type="compositionally biased region" description="Basic and acidic residues" evidence="1">
    <location>
        <begin position="124"/>
        <end position="141"/>
    </location>
</feature>
<evidence type="ECO:0000313" key="3">
    <source>
        <dbReference type="Proteomes" id="UP000280792"/>
    </source>
</evidence>
<protein>
    <submittedName>
        <fullName evidence="2">DUF3306 domain-containing protein</fullName>
    </submittedName>
</protein>
<dbReference type="RefSeq" id="WP_125014390.1">
    <property type="nucleotide sequence ID" value="NZ_QWEZ01000001.1"/>
</dbReference>
<proteinExistence type="predicted"/>
<accession>A0A3P3VNG5</accession>
<gene>
    <name evidence="2" type="ORF">D0544_02255</name>
</gene>
<comment type="caution">
    <text evidence="2">The sequence shown here is derived from an EMBL/GenBank/DDBJ whole genome shotgun (WGS) entry which is preliminary data.</text>
</comment>
<keyword evidence="3" id="KW-1185">Reference proteome</keyword>
<evidence type="ECO:0000313" key="2">
    <source>
        <dbReference type="EMBL" id="RRJ83964.1"/>
    </source>
</evidence>
<evidence type="ECO:0000256" key="1">
    <source>
        <dbReference type="SAM" id="MobiDB-lite"/>
    </source>
</evidence>
<dbReference type="EMBL" id="QWEZ01000001">
    <property type="protein sequence ID" value="RRJ83964.1"/>
    <property type="molecule type" value="Genomic_DNA"/>
</dbReference>
<reference evidence="2 3" key="2">
    <citation type="submission" date="2018-12" db="EMBL/GenBank/DDBJ databases">
        <title>Simiduia agarivorans gen. nov., sp. nov., a marine, agarolytic bacterium isolated from shallow coastal water from Keelung, Taiwan.</title>
        <authorList>
            <person name="Shieh W.Y."/>
        </authorList>
    </citation>
    <scope>NUCLEOTIDE SEQUENCE [LARGE SCALE GENOMIC DNA]</scope>
    <source>
        <strain evidence="2 3">GTF-13</strain>
    </source>
</reference>
<name>A0A3P3VNG5_9GAMM</name>
<feature type="compositionally biased region" description="Polar residues" evidence="1">
    <location>
        <begin position="187"/>
        <end position="201"/>
    </location>
</feature>
<sequence length="212" mass="23335">MSDDRDNEGFARRWSRRKLQAQETDLPPQAEDQLPATDEPTATAEAAEPPPPPKTDADMPELSSLQGDDSYADFLSEGVSEELRRKALKQLFHQAHFNITDKLDDYDDDFSVFEPLGDTISEHLKQWINRDPDNTHPRQAEKEEEADEATTEATEASDGPEALESDPPEALESGSEAAVEPPPVPAQSETTPKAVDNTSTRDPSHPPAPNGH</sequence>
<dbReference type="AlphaFoldDB" id="A0A3P3VNG5"/>
<dbReference type="InterPro" id="IPR021735">
    <property type="entry name" value="DUF3306"/>
</dbReference>
<organism evidence="2 3">
    <name type="scientific">Aestuariirhabdus litorea</name>
    <dbReference type="NCBI Taxonomy" id="2528527"/>
    <lineage>
        <taxon>Bacteria</taxon>
        <taxon>Pseudomonadati</taxon>
        <taxon>Pseudomonadota</taxon>
        <taxon>Gammaproteobacteria</taxon>
        <taxon>Oceanospirillales</taxon>
        <taxon>Aestuariirhabdaceae</taxon>
        <taxon>Aestuariirhabdus</taxon>
    </lineage>
</organism>
<dbReference type="Pfam" id="PF11748">
    <property type="entry name" value="DUF3306"/>
    <property type="match status" value="1"/>
</dbReference>